<dbReference type="EMBL" id="LODT01000031">
    <property type="protein sequence ID" value="KYQ92196.1"/>
    <property type="molecule type" value="Genomic_DNA"/>
</dbReference>
<dbReference type="STRING" id="361077.A0A151ZE16"/>
<dbReference type="OMA" id="YLIREGP"/>
<dbReference type="InParanoid" id="A0A151ZE16"/>
<dbReference type="Gene3D" id="2.30.29.30">
    <property type="entry name" value="Pleckstrin-homology domain (PH domain)/Phosphotyrosine-binding domain (PTB)"/>
    <property type="match status" value="1"/>
</dbReference>
<dbReference type="SMART" id="SM00325">
    <property type="entry name" value="RhoGEF"/>
    <property type="match status" value="1"/>
</dbReference>
<dbReference type="OrthoDB" id="660555at2759"/>
<dbReference type="FunCoup" id="A0A151ZE16">
    <property type="interactions" value="738"/>
</dbReference>
<organism evidence="4 5">
    <name type="scientific">Tieghemostelium lacteum</name>
    <name type="common">Slime mold</name>
    <name type="synonym">Dictyostelium lacteum</name>
    <dbReference type="NCBI Taxonomy" id="361077"/>
    <lineage>
        <taxon>Eukaryota</taxon>
        <taxon>Amoebozoa</taxon>
        <taxon>Evosea</taxon>
        <taxon>Eumycetozoa</taxon>
        <taxon>Dictyostelia</taxon>
        <taxon>Dictyosteliales</taxon>
        <taxon>Raperosteliaceae</taxon>
        <taxon>Tieghemostelium</taxon>
    </lineage>
</organism>
<dbReference type="CDD" id="cd00821">
    <property type="entry name" value="PH"/>
    <property type="match status" value="1"/>
</dbReference>
<dbReference type="Pfam" id="PF00621">
    <property type="entry name" value="RhoGEF"/>
    <property type="match status" value="1"/>
</dbReference>
<evidence type="ECO:0000259" key="3">
    <source>
        <dbReference type="PROSITE" id="PS50010"/>
    </source>
</evidence>
<feature type="compositionally biased region" description="Low complexity" evidence="2">
    <location>
        <begin position="11"/>
        <end position="20"/>
    </location>
</feature>
<dbReference type="SMART" id="SM00233">
    <property type="entry name" value="PH"/>
    <property type="match status" value="1"/>
</dbReference>
<dbReference type="GO" id="GO:0005737">
    <property type="term" value="C:cytoplasm"/>
    <property type="evidence" value="ECO:0007669"/>
    <property type="project" value="TreeGrafter"/>
</dbReference>
<comment type="caution">
    <text evidence="4">The sequence shown here is derived from an EMBL/GenBank/DDBJ whole genome shotgun (WGS) entry which is preliminary data.</text>
</comment>
<feature type="coiled-coil region" evidence="1">
    <location>
        <begin position="214"/>
        <end position="245"/>
    </location>
</feature>
<dbReference type="InterPro" id="IPR051092">
    <property type="entry name" value="FYVE_RhoGEF_PH"/>
</dbReference>
<dbReference type="AlphaFoldDB" id="A0A151ZE16"/>
<feature type="compositionally biased region" description="Basic residues" evidence="2">
    <location>
        <begin position="1"/>
        <end position="10"/>
    </location>
</feature>
<proteinExistence type="predicted"/>
<name>A0A151ZE16_TIELA</name>
<keyword evidence="1" id="KW-0175">Coiled coil</keyword>
<feature type="domain" description="DH" evidence="3">
    <location>
        <begin position="379"/>
        <end position="566"/>
    </location>
</feature>
<gene>
    <name evidence="4" type="ORF">DLAC_07043</name>
</gene>
<dbReference type="Gene3D" id="1.20.900.10">
    <property type="entry name" value="Dbl homology (DH) domain"/>
    <property type="match status" value="1"/>
</dbReference>
<evidence type="ECO:0000313" key="5">
    <source>
        <dbReference type="Proteomes" id="UP000076078"/>
    </source>
</evidence>
<dbReference type="PANTHER" id="PTHR12673:SF264">
    <property type="entry name" value="DH DOMAIN-CONTAINING PROTEIN"/>
    <property type="match status" value="1"/>
</dbReference>
<dbReference type="SUPFAM" id="SSF48065">
    <property type="entry name" value="DBL homology domain (DH-domain)"/>
    <property type="match status" value="1"/>
</dbReference>
<dbReference type="InterPro" id="IPR011993">
    <property type="entry name" value="PH-like_dom_sf"/>
</dbReference>
<evidence type="ECO:0000313" key="4">
    <source>
        <dbReference type="EMBL" id="KYQ92196.1"/>
    </source>
</evidence>
<dbReference type="GO" id="GO:0005085">
    <property type="term" value="F:guanyl-nucleotide exchange factor activity"/>
    <property type="evidence" value="ECO:0007669"/>
    <property type="project" value="InterPro"/>
</dbReference>
<keyword evidence="5" id="KW-1185">Reference proteome</keyword>
<sequence>MAQKKNRNKKNNNNNLKNSNEPSQQNVKAEEEENVKSENIVTETTNTEVQSPDVQLNQIEKPDEVQVSEVSQENVDMNKLFQCKETEKDVVVENGKEEDSMEFSTITTTVSGVDSTAGDSLQSNVLSLGDSFSFSQSSVTNLMKDSNGVPLNQGSNVPLPNNQIMKDLWEFLEIYKTTAVPSVSNEDKESHDWKQLYFTVSKQLNLERSKTETLESLVLQRDQENQQLKDQIKQLEFDLVNERKKLNKTVGTIRNGTKKLTVKLGNNIDVATILEELNAGVDQSISSSNTISEGLATITSEGISSDQLLSKLNSFGGTLRGSQSHGSAIHLLSASKSTTFVFSKEDIKKITLVQSLVRRWIAKKVFKKLKLLNLNNLETKRTVIAELFETERTYVARIKDLLKIFVNPLKQKVKNEMILQPDEIDTIFSSISMIYKCNSIFLDRIEEIYLKFNKWLCFGEKILEQIPLFECYIDYIINYEYAQKTLKKLTQSSKALSEFIKAGENKPELDDLDIGDLMIMPVQRIPRYIMLFKEIRKYTPIHHADYQSIDKALEAFKHFAMSINEKSHARKKCLQLEDRILGYKDDLTSNSRYLVREGALKFKKNNEYVFLFNDMIVVCHPTLKKTKSKTLSNLPTINATSTSNLGATLTSSNSSSASSSSTSQKDSASPSSPTSSPQVSRTSHDTETETTFKFVTKINLDARVKIVQDPTEPKFLVIIPDDSRVEFVASSLEERLHWVQDIMMIVSVFSSHILNQPINPLLENEKL</sequence>
<protein>
    <submittedName>
        <fullName evidence="4">Pleckstrin (PH) domain-containing protein</fullName>
    </submittedName>
</protein>
<reference evidence="4 5" key="1">
    <citation type="submission" date="2015-12" db="EMBL/GenBank/DDBJ databases">
        <title>Dictyostelia acquired genes for synthesis and detection of signals that induce cell-type specialization by lateral gene transfer from prokaryotes.</title>
        <authorList>
            <person name="Gloeckner G."/>
            <person name="Schaap P."/>
        </authorList>
    </citation>
    <scope>NUCLEOTIDE SEQUENCE [LARGE SCALE GENOMIC DNA]</scope>
    <source>
        <strain evidence="4 5">TK</strain>
    </source>
</reference>
<dbReference type="InterPro" id="IPR000219">
    <property type="entry name" value="DH_dom"/>
</dbReference>
<dbReference type="PROSITE" id="PS50010">
    <property type="entry name" value="DH_2"/>
    <property type="match status" value="1"/>
</dbReference>
<feature type="region of interest" description="Disordered" evidence="2">
    <location>
        <begin position="1"/>
        <end position="53"/>
    </location>
</feature>
<feature type="compositionally biased region" description="Low complexity" evidence="2">
    <location>
        <begin position="38"/>
        <end position="49"/>
    </location>
</feature>
<dbReference type="PANTHER" id="PTHR12673">
    <property type="entry name" value="FACIOGENITAL DYSPLASIA PROTEIN"/>
    <property type="match status" value="1"/>
</dbReference>
<dbReference type="Proteomes" id="UP000076078">
    <property type="component" value="Unassembled WGS sequence"/>
</dbReference>
<accession>A0A151ZE16</accession>
<feature type="compositionally biased region" description="Low complexity" evidence="2">
    <location>
        <begin position="642"/>
        <end position="681"/>
    </location>
</feature>
<feature type="region of interest" description="Disordered" evidence="2">
    <location>
        <begin position="642"/>
        <end position="687"/>
    </location>
</feature>
<dbReference type="SUPFAM" id="SSF50729">
    <property type="entry name" value="PH domain-like"/>
    <property type="match status" value="1"/>
</dbReference>
<dbReference type="CDD" id="cd00160">
    <property type="entry name" value="RhoGEF"/>
    <property type="match status" value="1"/>
</dbReference>
<dbReference type="InterPro" id="IPR001849">
    <property type="entry name" value="PH_domain"/>
</dbReference>
<evidence type="ECO:0000256" key="1">
    <source>
        <dbReference type="SAM" id="Coils"/>
    </source>
</evidence>
<dbReference type="InterPro" id="IPR035899">
    <property type="entry name" value="DBL_dom_sf"/>
</dbReference>
<evidence type="ECO:0000256" key="2">
    <source>
        <dbReference type="SAM" id="MobiDB-lite"/>
    </source>
</evidence>